<reference evidence="3" key="1">
    <citation type="submission" date="2010-08" db="EMBL/GenBank/DDBJ databases">
        <authorList>
            <consortium name="Caenorhabditis japonica Sequencing Consortium"/>
            <person name="Wilson R.K."/>
        </authorList>
    </citation>
    <scope>NUCLEOTIDE SEQUENCE [LARGE SCALE GENOMIC DNA]</scope>
    <source>
        <strain evidence="3">DF5081</strain>
    </source>
</reference>
<feature type="chain" id="PRO_5035714523" evidence="1">
    <location>
        <begin position="19"/>
        <end position="84"/>
    </location>
</feature>
<evidence type="ECO:0000313" key="3">
    <source>
        <dbReference type="Proteomes" id="UP000005237"/>
    </source>
</evidence>
<dbReference type="Proteomes" id="UP000005237">
    <property type="component" value="Unassembled WGS sequence"/>
</dbReference>
<dbReference type="AlphaFoldDB" id="A0A8R1IQ30"/>
<accession>A0A8R1IQ30</accession>
<reference evidence="2" key="2">
    <citation type="submission" date="2022-06" db="UniProtKB">
        <authorList>
            <consortium name="EnsemblMetazoa"/>
        </authorList>
    </citation>
    <scope>IDENTIFICATION</scope>
    <source>
        <strain evidence="2">DF5081</strain>
    </source>
</reference>
<protein>
    <submittedName>
        <fullName evidence="2">Uncharacterized protein</fullName>
    </submittedName>
</protein>
<feature type="signal peptide" evidence="1">
    <location>
        <begin position="1"/>
        <end position="18"/>
    </location>
</feature>
<dbReference type="EnsemblMetazoa" id="CJA37479.1">
    <property type="protein sequence ID" value="CJA37479.1"/>
    <property type="gene ID" value="WBGene00213326"/>
</dbReference>
<evidence type="ECO:0000313" key="2">
    <source>
        <dbReference type="EnsemblMetazoa" id="CJA37479.1"/>
    </source>
</evidence>
<sequence>MWRTLIFPVILLISTISACNKNGEGCLLMRNVLRDPLGLSNWKPSSLSRAINQLQAYQQLFQEDKRSGDDYGLFSETMTHRRRR</sequence>
<keyword evidence="3" id="KW-1185">Reference proteome</keyword>
<organism evidence="2 3">
    <name type="scientific">Caenorhabditis japonica</name>
    <dbReference type="NCBI Taxonomy" id="281687"/>
    <lineage>
        <taxon>Eukaryota</taxon>
        <taxon>Metazoa</taxon>
        <taxon>Ecdysozoa</taxon>
        <taxon>Nematoda</taxon>
        <taxon>Chromadorea</taxon>
        <taxon>Rhabditida</taxon>
        <taxon>Rhabditina</taxon>
        <taxon>Rhabditomorpha</taxon>
        <taxon>Rhabditoidea</taxon>
        <taxon>Rhabditidae</taxon>
        <taxon>Peloderinae</taxon>
        <taxon>Caenorhabditis</taxon>
    </lineage>
</organism>
<keyword evidence="1" id="KW-0732">Signal</keyword>
<proteinExistence type="predicted"/>
<evidence type="ECO:0000256" key="1">
    <source>
        <dbReference type="SAM" id="SignalP"/>
    </source>
</evidence>
<name>A0A8R1IQ30_CAEJA</name>
<dbReference type="PROSITE" id="PS51257">
    <property type="entry name" value="PROKAR_LIPOPROTEIN"/>
    <property type="match status" value="1"/>
</dbReference>